<evidence type="ECO:0000256" key="3">
    <source>
        <dbReference type="ARBA" id="ARBA00022705"/>
    </source>
</evidence>
<comment type="similarity">
    <text evidence="1">Belongs to the activator 1 small subunits family. RfcS subfamily.</text>
</comment>
<dbReference type="NCBIfam" id="NF009067">
    <property type="entry name" value="PRK12402.1"/>
    <property type="match status" value="1"/>
</dbReference>
<dbReference type="GO" id="GO:0006261">
    <property type="term" value="P:DNA-templated DNA replication"/>
    <property type="evidence" value="ECO:0007669"/>
    <property type="project" value="TreeGrafter"/>
</dbReference>
<dbReference type="AlphaFoldDB" id="A0A7K4HSE5"/>
<dbReference type="InterPro" id="IPR027417">
    <property type="entry name" value="P-loop_NTPase"/>
</dbReference>
<dbReference type="InterPro" id="IPR013748">
    <property type="entry name" value="Rep_factorC_C"/>
</dbReference>
<keyword evidence="9" id="KW-1185">Reference proteome</keyword>
<dbReference type="SUPFAM" id="SSF52540">
    <property type="entry name" value="P-loop containing nucleoside triphosphate hydrolases"/>
    <property type="match status" value="1"/>
</dbReference>
<dbReference type="CDD" id="cd00009">
    <property type="entry name" value="AAA"/>
    <property type="match status" value="1"/>
</dbReference>
<evidence type="ECO:0000256" key="4">
    <source>
        <dbReference type="ARBA" id="ARBA00022741"/>
    </source>
</evidence>
<evidence type="ECO:0000256" key="2">
    <source>
        <dbReference type="ARBA" id="ARBA00014164"/>
    </source>
</evidence>
<comment type="caution">
    <text evidence="8">The sequence shown here is derived from an EMBL/GenBank/DDBJ whole genome shotgun (WGS) entry which is preliminary data.</text>
</comment>
<name>A0A7K4HSE5_9EURY</name>
<protein>
    <recommendedName>
        <fullName evidence="2">Replication factor C small subunit</fullName>
    </recommendedName>
    <alternativeName>
        <fullName evidence="6">Clamp loader small subunit</fullName>
    </alternativeName>
</protein>
<accession>A0A7K4HSE5</accession>
<sequence length="332" mass="36251">MLWSEKYRPSTLEGVLGQEEAVRVLSSFAESGNVPHLLVVGPTGTGKSIAVEALARTLYGANWQENTTVFPTADLFEQGKKYLEADERFGHIYKKDESFLTNFKYLVKWYAAIRPLDAGFKLMVFEGASAISREAQQGLRRIMERYSGTCRFVFLTTNGSAIIPAIASRCLPITFVPVDDDLIRRRLTAILEGEGVAAERVSADDLDLIVPAAGGDLRRATILLQVFAESKGPVDLAQTTSSETETVAASAFAALMSGNPAAARQRAESLLIDYGLTGPEVIRELAKAAEREYNDPRIAVALADADLVIRRGSNEFIQINALLARISQEVFS</sequence>
<dbReference type="PANTHER" id="PTHR11669:SF20">
    <property type="entry name" value="REPLICATION FACTOR C SUBUNIT 4"/>
    <property type="match status" value="1"/>
</dbReference>
<dbReference type="GO" id="GO:0005663">
    <property type="term" value="C:DNA replication factor C complex"/>
    <property type="evidence" value="ECO:0007669"/>
    <property type="project" value="TreeGrafter"/>
</dbReference>
<reference evidence="8 9" key="1">
    <citation type="submission" date="2020-06" db="EMBL/GenBank/DDBJ databases">
        <title>Methanofollis fontis sp. nov., a methanogen isolated from marine sediments near a cold seep at Four-Way Closure Ridge offshore southwestern Taiwan.</title>
        <authorList>
            <person name="Chen S.-C."/>
            <person name="Teng N.-H."/>
            <person name="Lin Y.-S."/>
            <person name="Lai M.-C."/>
            <person name="Chen H.-H."/>
            <person name="Wang C.-C."/>
        </authorList>
    </citation>
    <scope>NUCLEOTIDE SEQUENCE [LARGE SCALE GENOMIC DNA]</scope>
    <source>
        <strain evidence="8 9">DSM 2702</strain>
    </source>
</reference>
<dbReference type="GO" id="GO:0006281">
    <property type="term" value="P:DNA repair"/>
    <property type="evidence" value="ECO:0007669"/>
    <property type="project" value="TreeGrafter"/>
</dbReference>
<evidence type="ECO:0000313" key="8">
    <source>
        <dbReference type="EMBL" id="NVO67788.1"/>
    </source>
</evidence>
<keyword evidence="5" id="KW-0067">ATP-binding</keyword>
<dbReference type="GO" id="GO:0005524">
    <property type="term" value="F:ATP binding"/>
    <property type="evidence" value="ECO:0007669"/>
    <property type="project" value="UniProtKB-KW"/>
</dbReference>
<feature type="domain" description="Replication factor C C-terminal" evidence="7">
    <location>
        <begin position="252"/>
        <end position="325"/>
    </location>
</feature>
<dbReference type="Gene3D" id="3.40.50.300">
    <property type="entry name" value="P-loop containing nucleotide triphosphate hydrolases"/>
    <property type="match status" value="1"/>
</dbReference>
<dbReference type="InterPro" id="IPR008921">
    <property type="entry name" value="DNA_pol3_clamp-load_cplx_C"/>
</dbReference>
<dbReference type="GO" id="GO:0003689">
    <property type="term" value="F:DNA clamp loader activity"/>
    <property type="evidence" value="ECO:0007669"/>
    <property type="project" value="TreeGrafter"/>
</dbReference>
<dbReference type="Proteomes" id="UP000570823">
    <property type="component" value="Unassembled WGS sequence"/>
</dbReference>
<gene>
    <name evidence="8" type="ORF">HWN36_10855</name>
</gene>
<evidence type="ECO:0000256" key="1">
    <source>
        <dbReference type="ARBA" id="ARBA00009668"/>
    </source>
</evidence>
<dbReference type="Pfam" id="PF08542">
    <property type="entry name" value="Rep_fac_C"/>
    <property type="match status" value="1"/>
</dbReference>
<organism evidence="8 9">
    <name type="scientific">Methanofollis tationis</name>
    <dbReference type="NCBI Taxonomy" id="81417"/>
    <lineage>
        <taxon>Archaea</taxon>
        <taxon>Methanobacteriati</taxon>
        <taxon>Methanobacteriota</taxon>
        <taxon>Stenosarchaea group</taxon>
        <taxon>Methanomicrobia</taxon>
        <taxon>Methanomicrobiales</taxon>
        <taxon>Methanomicrobiaceae</taxon>
        <taxon>Methanofollis</taxon>
    </lineage>
</organism>
<evidence type="ECO:0000256" key="6">
    <source>
        <dbReference type="ARBA" id="ARBA00031749"/>
    </source>
</evidence>
<dbReference type="GO" id="GO:0003677">
    <property type="term" value="F:DNA binding"/>
    <property type="evidence" value="ECO:0007669"/>
    <property type="project" value="InterPro"/>
</dbReference>
<dbReference type="Pfam" id="PF13177">
    <property type="entry name" value="DNA_pol3_delta2"/>
    <property type="match status" value="1"/>
</dbReference>
<dbReference type="OrthoDB" id="7928at2157"/>
<keyword evidence="3" id="KW-0235">DNA replication</keyword>
<proteinExistence type="inferred from homology"/>
<keyword evidence="4" id="KW-0547">Nucleotide-binding</keyword>
<dbReference type="SUPFAM" id="SSF48019">
    <property type="entry name" value="post-AAA+ oligomerization domain-like"/>
    <property type="match status" value="1"/>
</dbReference>
<dbReference type="Gene3D" id="1.10.8.60">
    <property type="match status" value="1"/>
</dbReference>
<dbReference type="Gene3D" id="1.20.272.10">
    <property type="match status" value="1"/>
</dbReference>
<dbReference type="InterPro" id="IPR050238">
    <property type="entry name" value="DNA_Rep/Repair_Clamp_Loader"/>
</dbReference>
<dbReference type="RefSeq" id="WP_176789397.1">
    <property type="nucleotide sequence ID" value="NZ_JABXWR010000001.1"/>
</dbReference>
<evidence type="ECO:0000259" key="7">
    <source>
        <dbReference type="Pfam" id="PF08542"/>
    </source>
</evidence>
<dbReference type="EMBL" id="JABXWR010000001">
    <property type="protein sequence ID" value="NVO67788.1"/>
    <property type="molecule type" value="Genomic_DNA"/>
</dbReference>
<dbReference type="PANTHER" id="PTHR11669">
    <property type="entry name" value="REPLICATION FACTOR C / DNA POLYMERASE III GAMMA-TAU SUBUNIT"/>
    <property type="match status" value="1"/>
</dbReference>
<evidence type="ECO:0000256" key="5">
    <source>
        <dbReference type="ARBA" id="ARBA00022840"/>
    </source>
</evidence>
<evidence type="ECO:0000313" key="9">
    <source>
        <dbReference type="Proteomes" id="UP000570823"/>
    </source>
</evidence>